<organism evidence="7 8">
    <name type="scientific">Sus scrofa</name>
    <name type="common">Pig</name>
    <dbReference type="NCBI Taxonomy" id="9823"/>
    <lineage>
        <taxon>Eukaryota</taxon>
        <taxon>Metazoa</taxon>
        <taxon>Chordata</taxon>
        <taxon>Craniata</taxon>
        <taxon>Vertebrata</taxon>
        <taxon>Euteleostomi</taxon>
        <taxon>Mammalia</taxon>
        <taxon>Eutheria</taxon>
        <taxon>Laurasiatheria</taxon>
        <taxon>Artiodactyla</taxon>
        <taxon>Suina</taxon>
        <taxon>Suidae</taxon>
        <taxon>Sus</taxon>
    </lineage>
</organism>
<comment type="similarity">
    <text evidence="2">Belongs to the group II decarboxylase family.</text>
</comment>
<proteinExistence type="inferred from homology"/>
<dbReference type="Ensembl" id="ENSSSCT00000077003.2">
    <property type="protein sequence ID" value="ENSSSCP00000061424.2"/>
    <property type="gene ID" value="ENSSSCG00000022233.4"/>
</dbReference>
<evidence type="ECO:0000256" key="2">
    <source>
        <dbReference type="ARBA" id="ARBA00009533"/>
    </source>
</evidence>
<evidence type="ECO:0000313" key="7">
    <source>
        <dbReference type="Ensembl" id="ENSSSCP00000061424.2"/>
    </source>
</evidence>
<keyword evidence="4" id="KW-0456">Lyase</keyword>
<evidence type="ECO:0000256" key="4">
    <source>
        <dbReference type="ARBA" id="ARBA00022793"/>
    </source>
</evidence>
<reference evidence="7" key="4">
    <citation type="submission" date="2025-09" db="UniProtKB">
        <authorList>
            <consortium name="Ensembl"/>
        </authorList>
    </citation>
    <scope>IDENTIFICATION</scope>
</reference>
<evidence type="ECO:0000256" key="3">
    <source>
        <dbReference type="ARBA" id="ARBA00011738"/>
    </source>
</evidence>
<dbReference type="InterPro" id="IPR002129">
    <property type="entry name" value="PyrdxlP-dep_de-COase"/>
</dbReference>
<comment type="cofactor">
    <cofactor evidence="1">
        <name>pyridoxal 5'-phosphate</name>
        <dbReference type="ChEBI" id="CHEBI:597326"/>
    </cofactor>
</comment>
<evidence type="ECO:0000256" key="1">
    <source>
        <dbReference type="ARBA" id="ARBA00001933"/>
    </source>
</evidence>
<dbReference type="Proteomes" id="UP000008227">
    <property type="component" value="Chromosome 15"/>
</dbReference>
<dbReference type="ExpressionAtlas" id="A0A5G2QBI8">
    <property type="expression patterns" value="baseline"/>
</dbReference>
<dbReference type="GO" id="GO:0030170">
    <property type="term" value="F:pyridoxal phosphate binding"/>
    <property type="evidence" value="ECO:0007669"/>
    <property type="project" value="InterPro"/>
</dbReference>
<protein>
    <submittedName>
        <fullName evidence="7">Glutamate decarboxylase 1</fullName>
    </submittedName>
</protein>
<dbReference type="Gene3D" id="3.90.1150.170">
    <property type="match status" value="1"/>
</dbReference>
<dbReference type="GO" id="GO:0016831">
    <property type="term" value="F:carboxy-lyase activity"/>
    <property type="evidence" value="ECO:0007669"/>
    <property type="project" value="UniProtKB-KW"/>
</dbReference>
<reference evidence="8" key="1">
    <citation type="submission" date="2009-11" db="EMBL/GenBank/DDBJ databases">
        <authorList>
            <consortium name="Porcine genome sequencing project"/>
        </authorList>
    </citation>
    <scope>NUCLEOTIDE SEQUENCE [LARGE SCALE GENOMIC DNA]</scope>
    <source>
        <strain evidence="8">Duroc</strain>
    </source>
</reference>
<keyword evidence="4" id="KW-0210">Decarboxylase</keyword>
<feature type="compositionally biased region" description="Low complexity" evidence="6">
    <location>
        <begin position="69"/>
        <end position="80"/>
    </location>
</feature>
<feature type="region of interest" description="Disordered" evidence="6">
    <location>
        <begin position="1"/>
        <end position="92"/>
    </location>
</feature>
<dbReference type="Bgee" id="ENSSSCG00000022233">
    <property type="expression patterns" value="Expressed in prefrontal cortex and 15 other cell types or tissues"/>
</dbReference>
<evidence type="ECO:0000313" key="8">
    <source>
        <dbReference type="Proteomes" id="UP000008227"/>
    </source>
</evidence>
<dbReference type="VGNC" id="VGNC:96312">
    <property type="gene designation" value="GAD1"/>
</dbReference>
<keyword evidence="5" id="KW-0663">Pyridoxal phosphate</keyword>
<dbReference type="PANTHER" id="PTHR45677">
    <property type="entry name" value="GLUTAMATE DECARBOXYLASE-RELATED"/>
    <property type="match status" value="1"/>
</dbReference>
<name>A0A5G2QBI8_PIG</name>
<keyword evidence="8" id="KW-1185">Reference proteome</keyword>
<evidence type="ECO:0000256" key="6">
    <source>
        <dbReference type="SAM" id="MobiDB-lite"/>
    </source>
</evidence>
<reference evidence="7" key="2">
    <citation type="journal article" date="2020" name="Gigascience">
        <title>An improved pig reference genome sequence to enable pig genetics and genomics research.</title>
        <authorList>
            <person name="Warr A."/>
            <person name="Affara N."/>
            <person name="Aken B."/>
            <person name="Beiki H."/>
            <person name="Bickhart D.M."/>
            <person name="Billis K."/>
            <person name="Chow W."/>
            <person name="Eory L."/>
            <person name="Finlayson H.A."/>
            <person name="Flicek P."/>
            <person name="Giron C.G."/>
            <person name="Griffin D.K."/>
            <person name="Hall R."/>
            <person name="Hannum G."/>
            <person name="Hourlier T."/>
            <person name="Howe K."/>
            <person name="Hume D.A."/>
            <person name="Izuogu O."/>
            <person name="Kim K."/>
            <person name="Koren S."/>
            <person name="Liu H."/>
            <person name="Manchanda N."/>
            <person name="Martin F.J."/>
            <person name="Nonneman D.J."/>
            <person name="O'Connor R.E."/>
            <person name="Phillippy A.M."/>
            <person name="Rohrer G.A."/>
            <person name="Rosen B.D."/>
            <person name="Rund L.A."/>
            <person name="Sargent C.A."/>
            <person name="Schook L.B."/>
            <person name="Schroeder S.G."/>
            <person name="Schwartz A.S."/>
            <person name="Skinner B.M."/>
            <person name="Talbot R."/>
            <person name="Tseng E."/>
            <person name="Tuggle C.K."/>
            <person name="Watson M."/>
            <person name="Smith T.P.L."/>
            <person name="Archibald A.L."/>
        </authorList>
    </citation>
    <scope>NUCLEOTIDE SEQUENCE [LARGE SCALE GENOMIC DNA]</scope>
    <source>
        <strain evidence="7">Duroc</strain>
    </source>
</reference>
<evidence type="ECO:0000313" key="9">
    <source>
        <dbReference type="VGNC" id="VGNC:96312"/>
    </source>
</evidence>
<feature type="compositionally biased region" description="Basic and acidic residues" evidence="6">
    <location>
        <begin position="1"/>
        <end position="19"/>
    </location>
</feature>
<dbReference type="InterPro" id="IPR015424">
    <property type="entry name" value="PyrdxlP-dep_Trfase"/>
</dbReference>
<gene>
    <name evidence="7 9" type="primary">GAD1</name>
</gene>
<dbReference type="AlphaFoldDB" id="A0A5G2QBI8"/>
<dbReference type="FunFam" id="3.90.1150.170:FF:000003">
    <property type="entry name" value="Glutamate decarboxylase 1"/>
    <property type="match status" value="1"/>
</dbReference>
<dbReference type="GO" id="GO:0019752">
    <property type="term" value="P:carboxylic acid metabolic process"/>
    <property type="evidence" value="ECO:0007669"/>
    <property type="project" value="InterPro"/>
</dbReference>
<evidence type="ECO:0000256" key="5">
    <source>
        <dbReference type="ARBA" id="ARBA00022898"/>
    </source>
</evidence>
<sequence length="291" mass="32874">MPRGRTEAEARTEVERERFSPLLPGCERRSHQWAPGQQQRKARLRAPAPAPDRPRTPDSRGPGTTELMASSTPSSSATSSNAGPDPNTTNLRPTTYDTWCGVAHGCTRKLGLKICGFLQRTNSLEEKSRLVSAFKERQSSKNLLSCENSDRDGRFRRTETDFSNLFARDLLPAKNGEEQTVQFLLEVVDILLNYVRKTFDRSTKVLDFHHPHQLLEGMEGFNLELSDHPESLEQILVDCRDTLKYGVRTGHPRFFNQLSTGLDIIGLAGEWLTSTANTNMPSDMRECWLLR</sequence>
<accession>A0A5G2QBI8</accession>
<dbReference type="Pfam" id="PF00282">
    <property type="entry name" value="Pyridoxal_deC"/>
    <property type="match status" value="1"/>
</dbReference>
<reference evidence="7" key="3">
    <citation type="submission" date="2025-08" db="UniProtKB">
        <authorList>
            <consortium name="Ensembl"/>
        </authorList>
    </citation>
    <scope>IDENTIFICATION</scope>
</reference>
<dbReference type="SUPFAM" id="SSF53383">
    <property type="entry name" value="PLP-dependent transferases"/>
    <property type="match status" value="1"/>
</dbReference>
<dbReference type="GeneTree" id="ENSGT00940000155526"/>
<comment type="subunit">
    <text evidence="3">Homodimer.</text>
</comment>
<dbReference type="PANTHER" id="PTHR45677:SF5">
    <property type="entry name" value="GLUTAMATE DECARBOXYLASE 1"/>
    <property type="match status" value="1"/>
</dbReference>